<feature type="region of interest" description="Disordered" evidence="1">
    <location>
        <begin position="1"/>
        <end position="25"/>
    </location>
</feature>
<name>X1QJI7_9ZZZZ</name>
<protein>
    <recommendedName>
        <fullName evidence="2">DUF5681 domain-containing protein</fullName>
    </recommendedName>
</protein>
<evidence type="ECO:0000259" key="2">
    <source>
        <dbReference type="Pfam" id="PF18932"/>
    </source>
</evidence>
<sequence length="105" mass="11981">MNRTGKGYFEKGISGNPDGRPKGSKNTMTIAIFDELLKAMKNAKNKEVISKGKSIIEHFVERAYKSDMVLISFMKKIFPDKVYHKEDFENEDVKVTFEIVDAKST</sequence>
<proteinExistence type="predicted"/>
<evidence type="ECO:0000256" key="1">
    <source>
        <dbReference type="SAM" id="MobiDB-lite"/>
    </source>
</evidence>
<dbReference type="AlphaFoldDB" id="X1QJI7"/>
<evidence type="ECO:0000313" key="3">
    <source>
        <dbReference type="EMBL" id="GAI68418.1"/>
    </source>
</evidence>
<dbReference type="InterPro" id="IPR043736">
    <property type="entry name" value="DUF5681"/>
</dbReference>
<organism evidence="3">
    <name type="scientific">marine sediment metagenome</name>
    <dbReference type="NCBI Taxonomy" id="412755"/>
    <lineage>
        <taxon>unclassified sequences</taxon>
        <taxon>metagenomes</taxon>
        <taxon>ecological metagenomes</taxon>
    </lineage>
</organism>
<dbReference type="EMBL" id="BARW01002170">
    <property type="protein sequence ID" value="GAI68418.1"/>
    <property type="molecule type" value="Genomic_DNA"/>
</dbReference>
<accession>X1QJI7</accession>
<reference evidence="3" key="1">
    <citation type="journal article" date="2014" name="Front. Microbiol.">
        <title>High frequency of phylogenetically diverse reductive dehalogenase-homologous genes in deep subseafloor sedimentary metagenomes.</title>
        <authorList>
            <person name="Kawai M."/>
            <person name="Futagami T."/>
            <person name="Toyoda A."/>
            <person name="Takaki Y."/>
            <person name="Nishi S."/>
            <person name="Hori S."/>
            <person name="Arai W."/>
            <person name="Tsubouchi T."/>
            <person name="Morono Y."/>
            <person name="Uchiyama I."/>
            <person name="Ito T."/>
            <person name="Fujiyama A."/>
            <person name="Inagaki F."/>
            <person name="Takami H."/>
        </authorList>
    </citation>
    <scope>NUCLEOTIDE SEQUENCE</scope>
    <source>
        <strain evidence="3">Expedition CK06-06</strain>
    </source>
</reference>
<feature type="domain" description="DUF5681" evidence="2">
    <location>
        <begin position="7"/>
        <end position="76"/>
    </location>
</feature>
<dbReference type="Pfam" id="PF18932">
    <property type="entry name" value="DUF5681"/>
    <property type="match status" value="1"/>
</dbReference>
<gene>
    <name evidence="3" type="ORF">S12H4_06249</name>
</gene>
<comment type="caution">
    <text evidence="3">The sequence shown here is derived from an EMBL/GenBank/DDBJ whole genome shotgun (WGS) entry which is preliminary data.</text>
</comment>